<sequence length="112" mass="11892">MLDPAGWGEDARADFAPLRVGPRPKRRRRRSPLWPFTGARCPPGPQSRGGGPQGTPRRRPRPGPNAGQAPPAPKRGLKHPPGSPPPLQHAGRPPLPRSGGQGSKKSPRPPKG</sequence>
<protein>
    <submittedName>
        <fullName evidence="2">Uncharacterized protein</fullName>
    </submittedName>
</protein>
<comment type="caution">
    <text evidence="2">The sequence shown here is derived from an EMBL/GenBank/DDBJ whole genome shotgun (WGS) entry which is preliminary data.</text>
</comment>
<dbReference type="Proteomes" id="UP000494256">
    <property type="component" value="Unassembled WGS sequence"/>
</dbReference>
<feature type="compositionally biased region" description="Basic residues" evidence="1">
    <location>
        <begin position="22"/>
        <end position="31"/>
    </location>
</feature>
<feature type="region of interest" description="Disordered" evidence="1">
    <location>
        <begin position="1"/>
        <end position="112"/>
    </location>
</feature>
<name>A0A8S1AY37_ARCPL</name>
<dbReference type="OrthoDB" id="7434781at2759"/>
<organism evidence="2 3">
    <name type="scientific">Arctia plantaginis</name>
    <name type="common">Wood tiger moth</name>
    <name type="synonym">Phalaena plantaginis</name>
    <dbReference type="NCBI Taxonomy" id="874455"/>
    <lineage>
        <taxon>Eukaryota</taxon>
        <taxon>Metazoa</taxon>
        <taxon>Ecdysozoa</taxon>
        <taxon>Arthropoda</taxon>
        <taxon>Hexapoda</taxon>
        <taxon>Insecta</taxon>
        <taxon>Pterygota</taxon>
        <taxon>Neoptera</taxon>
        <taxon>Endopterygota</taxon>
        <taxon>Lepidoptera</taxon>
        <taxon>Glossata</taxon>
        <taxon>Ditrysia</taxon>
        <taxon>Noctuoidea</taxon>
        <taxon>Erebidae</taxon>
        <taxon>Arctiinae</taxon>
        <taxon>Arctia</taxon>
    </lineage>
</organism>
<accession>A0A8S1AY37</accession>
<evidence type="ECO:0000256" key="1">
    <source>
        <dbReference type="SAM" id="MobiDB-lite"/>
    </source>
</evidence>
<dbReference type="AlphaFoldDB" id="A0A8S1AY37"/>
<reference evidence="2 3" key="1">
    <citation type="submission" date="2020-04" db="EMBL/GenBank/DDBJ databases">
        <authorList>
            <person name="Wallbank WR R."/>
            <person name="Pardo Diaz C."/>
            <person name="Kozak K."/>
            <person name="Martin S."/>
            <person name="Jiggins C."/>
            <person name="Moest M."/>
            <person name="Warren A I."/>
            <person name="Byers J.R.P. K."/>
            <person name="Montejo-Kovacevich G."/>
            <person name="Yen C E."/>
        </authorList>
    </citation>
    <scope>NUCLEOTIDE SEQUENCE [LARGE SCALE GENOMIC DNA]</scope>
</reference>
<gene>
    <name evidence="2" type="ORF">APLA_LOCUS14390</name>
</gene>
<proteinExistence type="predicted"/>
<evidence type="ECO:0000313" key="2">
    <source>
        <dbReference type="EMBL" id="CAB3253686.1"/>
    </source>
</evidence>
<evidence type="ECO:0000313" key="3">
    <source>
        <dbReference type="Proteomes" id="UP000494256"/>
    </source>
</evidence>
<dbReference type="EMBL" id="CADEBD010000393">
    <property type="protein sequence ID" value="CAB3253686.1"/>
    <property type="molecule type" value="Genomic_DNA"/>
</dbReference>